<dbReference type="SUPFAM" id="SSF52833">
    <property type="entry name" value="Thioredoxin-like"/>
    <property type="match status" value="1"/>
</dbReference>
<dbReference type="SUPFAM" id="SSF47616">
    <property type="entry name" value="GST C-terminal domain-like"/>
    <property type="match status" value="1"/>
</dbReference>
<sequence>MTEPIIFYDIPSKDSPSKAWSPNTWKTRFCLNVKGLPYKTVWVEYPDIAALIQKIGALPTDVNDDGTPYYSLPAIYDPNTRTALADSAAIVRYLDRTYPATHRLVPAHTDALHAAFGRGYSSLLTLSAIIVPQTVHLLPPRSAAYFRTTREAYYGKTLEEVSPPGSARRAELWAGVDKAFATYATWLAAGGVEQRFFLGEDIGYADVTIASILMWMRVVFGEESKEWKDVTTWDGGRWARHAEVFGKFEAVDVGEAAEI</sequence>
<dbReference type="InterPro" id="IPR004045">
    <property type="entry name" value="Glutathione_S-Trfase_N"/>
</dbReference>
<evidence type="ECO:0000313" key="3">
    <source>
        <dbReference type="Proteomes" id="UP000184267"/>
    </source>
</evidence>
<dbReference type="InterPro" id="IPR036282">
    <property type="entry name" value="Glutathione-S-Trfase_C_sf"/>
</dbReference>
<dbReference type="Pfam" id="PF22041">
    <property type="entry name" value="GST_C_7"/>
    <property type="match status" value="1"/>
</dbReference>
<dbReference type="AlphaFoldDB" id="A0A1M2W1B4"/>
<dbReference type="InterPro" id="IPR036249">
    <property type="entry name" value="Thioredoxin-like_sf"/>
</dbReference>
<comment type="caution">
    <text evidence="2">The sequence shown here is derived from an EMBL/GenBank/DDBJ whole genome shotgun (WGS) entry which is preliminary data.</text>
</comment>
<dbReference type="Gene3D" id="3.40.30.10">
    <property type="entry name" value="Glutaredoxin"/>
    <property type="match status" value="1"/>
</dbReference>
<dbReference type="STRING" id="154538.A0A1M2W1B4"/>
<keyword evidence="3" id="KW-1185">Reference proteome</keyword>
<dbReference type="OrthoDB" id="4951845at2759"/>
<dbReference type="EMBL" id="MNAD01000375">
    <property type="protein sequence ID" value="OJT13638.1"/>
    <property type="molecule type" value="Genomic_DNA"/>
</dbReference>
<dbReference type="Gene3D" id="1.20.1050.10">
    <property type="match status" value="1"/>
</dbReference>
<gene>
    <name evidence="2" type="ORF">TRAPUB_9827</name>
</gene>
<protein>
    <recommendedName>
        <fullName evidence="1">GST N-terminal domain-containing protein</fullName>
    </recommendedName>
</protein>
<proteinExistence type="predicted"/>
<name>A0A1M2W1B4_TRAPU</name>
<dbReference type="Pfam" id="PF13409">
    <property type="entry name" value="GST_N_2"/>
    <property type="match status" value="1"/>
</dbReference>
<feature type="domain" description="GST N-terminal" evidence="1">
    <location>
        <begin position="11"/>
        <end position="102"/>
    </location>
</feature>
<dbReference type="OMA" id="PWRFTEK"/>
<dbReference type="Proteomes" id="UP000184267">
    <property type="component" value="Unassembled WGS sequence"/>
</dbReference>
<reference evidence="2 3" key="1">
    <citation type="submission" date="2016-10" db="EMBL/GenBank/DDBJ databases">
        <title>Genome sequence of the basidiomycete white-rot fungus Trametes pubescens.</title>
        <authorList>
            <person name="Makela M.R."/>
            <person name="Granchi Z."/>
            <person name="Peng M."/>
            <person name="De Vries R.P."/>
            <person name="Grigoriev I."/>
            <person name="Riley R."/>
            <person name="Hilden K."/>
        </authorList>
    </citation>
    <scope>NUCLEOTIDE SEQUENCE [LARGE SCALE GENOMIC DNA]</scope>
    <source>
        <strain evidence="2 3">FBCC735</strain>
    </source>
</reference>
<organism evidence="2 3">
    <name type="scientific">Trametes pubescens</name>
    <name type="common">White-rot fungus</name>
    <dbReference type="NCBI Taxonomy" id="154538"/>
    <lineage>
        <taxon>Eukaryota</taxon>
        <taxon>Fungi</taxon>
        <taxon>Dikarya</taxon>
        <taxon>Basidiomycota</taxon>
        <taxon>Agaricomycotina</taxon>
        <taxon>Agaricomycetes</taxon>
        <taxon>Polyporales</taxon>
        <taxon>Polyporaceae</taxon>
        <taxon>Trametes</taxon>
    </lineage>
</organism>
<dbReference type="PROSITE" id="PS50404">
    <property type="entry name" value="GST_NTER"/>
    <property type="match status" value="1"/>
</dbReference>
<evidence type="ECO:0000259" key="1">
    <source>
        <dbReference type="PROSITE" id="PS50404"/>
    </source>
</evidence>
<accession>A0A1M2W1B4</accession>
<dbReference type="InterPro" id="IPR054416">
    <property type="entry name" value="GST_UstS-like_C"/>
</dbReference>
<evidence type="ECO:0000313" key="2">
    <source>
        <dbReference type="EMBL" id="OJT13638.1"/>
    </source>
</evidence>